<evidence type="ECO:0000313" key="2">
    <source>
        <dbReference type="Proteomes" id="UP000224974"/>
    </source>
</evidence>
<sequence>MNLSQVDVLAIVVSDRNAELFAVFCRDNGLYLYDKSTDSLKQLAIVDGIVLLDKPIKLYFHTPYIGVTENFGLNAAVINLNTGATQLFRREDYHADVSSYSMAFIERQGRTLLVHQTQWNRLDITDLQDGRLLTPREISIEEIEPEKRLPGTAPCYNRLNYMDYFHSQLLVSPQFGRILDNGWMWAPVDNIRCIEVETFLTGYEFSTIAVEYTNGYNWDRPCAFLDENRFVIAVDRPSEDYYDQDELDAYLPRTLEFYQFSDIDLAEKRLQPYKIVNSGLFSHNEYGEISGELYYDRDYKTLIAIGDKGVVIVDTDGNKLYDNPHMLMVEQKVEGKVKNPLFQWIYQPDWHIFYCYHADKKMVEVVKYQQLVINDSVTL</sequence>
<dbReference type="OrthoDB" id="9765809at2"/>
<comment type="caution">
    <text evidence="1">The sequence shown here is derived from an EMBL/GenBank/DDBJ whole genome shotgun (WGS) entry which is preliminary data.</text>
</comment>
<reference evidence="2" key="1">
    <citation type="submission" date="2017-09" db="EMBL/GenBank/DDBJ databases">
        <title>FDA dAtabase for Regulatory Grade micrObial Sequences (FDA-ARGOS): Supporting development and validation of Infectious Disease Dx tests.</title>
        <authorList>
            <person name="Minogue T."/>
            <person name="Wolcott M."/>
            <person name="Wasieloski L."/>
            <person name="Aguilar W."/>
            <person name="Moore D."/>
            <person name="Tallon L."/>
            <person name="Sadzewicz L."/>
            <person name="Ott S."/>
            <person name="Zhao X."/>
            <person name="Nagaraj S."/>
            <person name="Vavikolanu K."/>
            <person name="Aluvathingal J."/>
            <person name="Nadendla S."/>
            <person name="Sichtig H."/>
        </authorList>
    </citation>
    <scope>NUCLEOTIDE SEQUENCE [LARGE SCALE GENOMIC DNA]</scope>
    <source>
        <strain evidence="2">FDAARGOS_387</strain>
    </source>
</reference>
<protein>
    <submittedName>
        <fullName evidence="1">Uncharacterized protein</fullName>
    </submittedName>
</protein>
<evidence type="ECO:0000313" key="1">
    <source>
        <dbReference type="EMBL" id="PHI30524.1"/>
    </source>
</evidence>
<dbReference type="AlphaFoldDB" id="A0A2C6DNZ8"/>
<dbReference type="Proteomes" id="UP000224974">
    <property type="component" value="Unassembled WGS sequence"/>
</dbReference>
<name>A0A2C6DNZ8_9GAMM</name>
<dbReference type="RefSeq" id="WP_029092732.1">
    <property type="nucleotide sequence ID" value="NZ_PDDX01000001.1"/>
</dbReference>
<organism evidence="1 2">
    <name type="scientific">Budvicia aquatica</name>
    <dbReference type="NCBI Taxonomy" id="82979"/>
    <lineage>
        <taxon>Bacteria</taxon>
        <taxon>Pseudomonadati</taxon>
        <taxon>Pseudomonadota</taxon>
        <taxon>Gammaproteobacteria</taxon>
        <taxon>Enterobacterales</taxon>
        <taxon>Budviciaceae</taxon>
        <taxon>Budvicia</taxon>
    </lineage>
</organism>
<dbReference type="STRING" id="1111728.GCA_000427805_00074"/>
<keyword evidence="2" id="KW-1185">Reference proteome</keyword>
<proteinExistence type="predicted"/>
<gene>
    <name evidence="1" type="ORF">CRN84_14845</name>
</gene>
<accession>A0A2C6DNZ8</accession>
<dbReference type="EMBL" id="PDDX01000001">
    <property type="protein sequence ID" value="PHI30524.1"/>
    <property type="molecule type" value="Genomic_DNA"/>
</dbReference>